<feature type="compositionally biased region" description="Low complexity" evidence="9">
    <location>
        <begin position="807"/>
        <end position="817"/>
    </location>
</feature>
<keyword evidence="12" id="KW-0436">Ligase</keyword>
<feature type="region of interest" description="Disordered" evidence="9">
    <location>
        <begin position="414"/>
        <end position="566"/>
    </location>
</feature>
<proteinExistence type="inferred from homology"/>
<keyword evidence="7" id="KW-0862">Zinc</keyword>
<organism evidence="12 13">
    <name type="scientific">Linnemannia exigua</name>
    <dbReference type="NCBI Taxonomy" id="604196"/>
    <lineage>
        <taxon>Eukaryota</taxon>
        <taxon>Fungi</taxon>
        <taxon>Fungi incertae sedis</taxon>
        <taxon>Mucoromycota</taxon>
        <taxon>Mortierellomycotina</taxon>
        <taxon>Mortierellomycetes</taxon>
        <taxon>Mortierellales</taxon>
        <taxon>Mortierellaceae</taxon>
        <taxon>Linnemannia</taxon>
    </lineage>
</organism>
<dbReference type="InterPro" id="IPR023321">
    <property type="entry name" value="PINIT"/>
</dbReference>
<feature type="compositionally biased region" description="Basic residues" evidence="9">
    <location>
        <begin position="1028"/>
        <end position="1038"/>
    </location>
</feature>
<comment type="pathway">
    <text evidence="1">Protein modification; protein sumoylation.</text>
</comment>
<evidence type="ECO:0000256" key="2">
    <source>
        <dbReference type="ARBA" id="ARBA00005383"/>
    </source>
</evidence>
<dbReference type="Proteomes" id="UP001194580">
    <property type="component" value="Unassembled WGS sequence"/>
</dbReference>
<comment type="caution">
    <text evidence="12">The sequence shown here is derived from an EMBL/GenBank/DDBJ whole genome shotgun (WGS) entry which is preliminary data.</text>
</comment>
<evidence type="ECO:0000313" key="13">
    <source>
        <dbReference type="Proteomes" id="UP001194580"/>
    </source>
</evidence>
<evidence type="ECO:0000313" key="12">
    <source>
        <dbReference type="EMBL" id="KAG0275532.1"/>
    </source>
</evidence>
<dbReference type="PROSITE" id="PS51466">
    <property type="entry name" value="PINIT"/>
    <property type="match status" value="1"/>
</dbReference>
<dbReference type="GO" id="GO:0061665">
    <property type="term" value="F:SUMO ligase activity"/>
    <property type="evidence" value="ECO:0007669"/>
    <property type="project" value="TreeGrafter"/>
</dbReference>
<accession>A0AAD4H7L7</accession>
<evidence type="ECO:0000259" key="10">
    <source>
        <dbReference type="PROSITE" id="PS51044"/>
    </source>
</evidence>
<comment type="similarity">
    <text evidence="2">Belongs to the PIAS family.</text>
</comment>
<dbReference type="InterPro" id="IPR038654">
    <property type="entry name" value="PINIT_sf"/>
</dbReference>
<keyword evidence="4" id="KW-0479">Metal-binding</keyword>
<dbReference type="EMBL" id="JAAAIL010000469">
    <property type="protein sequence ID" value="KAG0275532.1"/>
    <property type="molecule type" value="Genomic_DNA"/>
</dbReference>
<feature type="compositionally biased region" description="Low complexity" evidence="9">
    <location>
        <begin position="734"/>
        <end position="755"/>
    </location>
</feature>
<protein>
    <submittedName>
        <fullName evidence="12">SUMO ligase siz1</fullName>
    </submittedName>
</protein>
<dbReference type="Pfam" id="PF02891">
    <property type="entry name" value="zf-MIZ"/>
    <property type="match status" value="1"/>
</dbReference>
<evidence type="ECO:0000256" key="7">
    <source>
        <dbReference type="ARBA" id="ARBA00022833"/>
    </source>
</evidence>
<dbReference type="PANTHER" id="PTHR10782">
    <property type="entry name" value="ZINC FINGER MIZ DOMAIN-CONTAINING PROTEIN"/>
    <property type="match status" value="1"/>
</dbReference>
<feature type="compositionally biased region" description="Basic and acidic residues" evidence="9">
    <location>
        <begin position="633"/>
        <end position="642"/>
    </location>
</feature>
<dbReference type="GO" id="GO:0008270">
    <property type="term" value="F:zinc ion binding"/>
    <property type="evidence" value="ECO:0007669"/>
    <property type="project" value="UniProtKB-KW"/>
</dbReference>
<dbReference type="Pfam" id="PF14324">
    <property type="entry name" value="PINIT"/>
    <property type="match status" value="1"/>
</dbReference>
<dbReference type="Gene3D" id="3.30.40.10">
    <property type="entry name" value="Zinc/RING finger domain, C3HC4 (zinc finger)"/>
    <property type="match status" value="1"/>
</dbReference>
<evidence type="ECO:0000259" key="11">
    <source>
        <dbReference type="PROSITE" id="PS51466"/>
    </source>
</evidence>
<evidence type="ECO:0000256" key="4">
    <source>
        <dbReference type="ARBA" id="ARBA00022723"/>
    </source>
</evidence>
<feature type="compositionally biased region" description="Low complexity" evidence="9">
    <location>
        <begin position="484"/>
        <end position="497"/>
    </location>
</feature>
<keyword evidence="5 8" id="KW-0863">Zinc-finger</keyword>
<sequence>MEDLSTIIGRIIPSLLVTQLKALIKSLNENIRPSPQLKLGGNKSELIHRLVGFITQHHQLGDQVIIRQIRHCVAAFNQGEVSTIATPSVSLQLPHSSSSSSGYRIHSGNMMTPKPSSNSQLNHMGVRPQAPHYMSAARPGTQETRIAFKSSPFYKDVQVLSPARLCMEAKDRTMSVTLPFTIAPMLSVQLRKEPEYQLMVFCTSAEGAASPPALMEFPHVCEIKISGRVLEANLRGMKNKPGTVSPANITRLCRLEAAEYNKVEFIYANSTKRYYASVNLVKKASVSTIVAEIERGKFLSKEQMLRILEDRNKDDDIMATSSTLSLKCPLGFQRINIPIRSSYCQHLQCFDAYTFFNLNEQTPTWTCPVCSRTMHSWEEIVVDGYFKDLLNSTPESLENITVQADGSWELPSASSKAEQVVAPSPKKKAAPTGDSVFIIDEDSDDEDVTPVEAAPSTPVKPAKPAIEVIDLISDSEDEGAEEPTAQSVSTTTASTSTGVDFEGDSSMQEAASSLQNMAHATPGPSAAVKTEDLERSAPVENETVPTAPEAPSIIGSASRSPVASSEASPVISNRMVQAEPMPPQRTISPVARTPPVWENSEEMFVNALLNPRKRRQLDDTLDNQNINNMSYENRQRMARLDIRSNASSDRGSSSAMPSPDVIRRSTSSPTPVPSYHDLDRRSAGDHHSDYDDARHRTRRDHLLSRVAAMPYYENGHSDSRTPVTSSHQPYVPIHRSPQHLQSHSSQGSYSRNSRSATMSPPLHYGYTNVTSQPHQHHPTTHHAPPQQHSHYHPHHRSTNSPGPDYYASSSRPPSGGHHSAEAALVSRSGSVGMSRQSSNLTSMPAHASGSASWSPPESGHMNGGSSYPTATNGDRGGHGWGSEHGSKGLLGGSNVHLSHSNNPRRISGDEVRGAGASSPSGGLLTSSSGYSHSQLPPTSSSSSSSSHHYSSYQSHSQSMQQHQRHRSTDDRWSDQNGGSGGGAHYRTDYNTNGDEGRGTSGYSHGIHSQPPQHPQQQQQRHYQQSSQHQHHQQQRPSHHVYSSSQGNGGSLSGGGGGYGGDRRRSDGGMHVSSGGSREDEAPIFPSGIRGARAR</sequence>
<feature type="compositionally biased region" description="Low complexity" evidence="9">
    <location>
        <begin position="643"/>
        <end position="669"/>
    </location>
</feature>
<dbReference type="AlphaFoldDB" id="A0AAD4H7L7"/>
<feature type="compositionally biased region" description="Low complexity" evidence="9">
    <location>
        <begin position="913"/>
        <end position="961"/>
    </location>
</feature>
<feature type="domain" description="SP-RING-type" evidence="10">
    <location>
        <begin position="313"/>
        <end position="395"/>
    </location>
</feature>
<dbReference type="Gene3D" id="2.60.120.780">
    <property type="entry name" value="PINIT domain"/>
    <property type="match status" value="1"/>
</dbReference>
<feature type="compositionally biased region" description="Polar residues" evidence="9">
    <location>
        <begin position="827"/>
        <end position="842"/>
    </location>
</feature>
<feature type="compositionally biased region" description="Polar residues" evidence="9">
    <location>
        <begin position="895"/>
        <end position="904"/>
    </location>
</feature>
<dbReference type="InterPro" id="IPR004181">
    <property type="entry name" value="Znf_MIZ"/>
</dbReference>
<evidence type="ECO:0000256" key="3">
    <source>
        <dbReference type="ARBA" id="ARBA00022679"/>
    </source>
</evidence>
<dbReference type="InterPro" id="IPR013083">
    <property type="entry name" value="Znf_RING/FYVE/PHD"/>
</dbReference>
<reference evidence="12" key="1">
    <citation type="journal article" date="2020" name="Fungal Divers.">
        <title>Resolving the Mortierellaceae phylogeny through synthesis of multi-gene phylogenetics and phylogenomics.</title>
        <authorList>
            <person name="Vandepol N."/>
            <person name="Liber J."/>
            <person name="Desiro A."/>
            <person name="Na H."/>
            <person name="Kennedy M."/>
            <person name="Barry K."/>
            <person name="Grigoriev I.V."/>
            <person name="Miller A.N."/>
            <person name="O'Donnell K."/>
            <person name="Stajich J.E."/>
            <person name="Bonito G."/>
        </authorList>
    </citation>
    <scope>NUCLEOTIDE SEQUENCE</scope>
    <source>
        <strain evidence="12">NRRL 28262</strain>
    </source>
</reference>
<name>A0AAD4H7L7_9FUNG</name>
<feature type="compositionally biased region" description="Polar residues" evidence="9">
    <location>
        <begin position="555"/>
        <end position="566"/>
    </location>
</feature>
<keyword evidence="6" id="KW-0833">Ubl conjugation pathway</keyword>
<feature type="region of interest" description="Disordered" evidence="9">
    <location>
        <begin position="711"/>
        <end position="1094"/>
    </location>
</feature>
<dbReference type="GO" id="GO:0016925">
    <property type="term" value="P:protein sumoylation"/>
    <property type="evidence" value="ECO:0007669"/>
    <property type="project" value="TreeGrafter"/>
</dbReference>
<dbReference type="GO" id="GO:0016874">
    <property type="term" value="F:ligase activity"/>
    <property type="evidence" value="ECO:0007669"/>
    <property type="project" value="UniProtKB-KW"/>
</dbReference>
<feature type="compositionally biased region" description="Acidic residues" evidence="9">
    <location>
        <begin position="439"/>
        <end position="449"/>
    </location>
</feature>
<evidence type="ECO:0000256" key="1">
    <source>
        <dbReference type="ARBA" id="ARBA00004718"/>
    </source>
</evidence>
<keyword evidence="3" id="KW-0808">Transferase</keyword>
<dbReference type="PANTHER" id="PTHR10782:SF4">
    <property type="entry name" value="TONALLI, ISOFORM E"/>
    <property type="match status" value="1"/>
</dbReference>
<feature type="compositionally biased region" description="Gly residues" evidence="9">
    <location>
        <begin position="1046"/>
        <end position="1059"/>
    </location>
</feature>
<feature type="region of interest" description="Disordered" evidence="9">
    <location>
        <begin position="615"/>
        <end position="697"/>
    </location>
</feature>
<feature type="compositionally biased region" description="Polar residues" evidence="9">
    <location>
        <begin position="622"/>
        <end position="632"/>
    </location>
</feature>
<dbReference type="PROSITE" id="PS51044">
    <property type="entry name" value="ZF_SP_RING"/>
    <property type="match status" value="1"/>
</dbReference>
<dbReference type="GO" id="GO:0000785">
    <property type="term" value="C:chromatin"/>
    <property type="evidence" value="ECO:0007669"/>
    <property type="project" value="TreeGrafter"/>
</dbReference>
<keyword evidence="13" id="KW-1185">Reference proteome</keyword>
<evidence type="ECO:0000256" key="6">
    <source>
        <dbReference type="ARBA" id="ARBA00022786"/>
    </source>
</evidence>
<feature type="compositionally biased region" description="Polar residues" evidence="9">
    <location>
        <begin position="505"/>
        <end position="518"/>
    </location>
</feature>
<feature type="compositionally biased region" description="Polar residues" evidence="9">
    <location>
        <begin position="863"/>
        <end position="872"/>
    </location>
</feature>
<gene>
    <name evidence="12" type="primary">SIZ1_1</name>
    <name evidence="12" type="ORF">BGZ95_008680</name>
</gene>
<feature type="compositionally biased region" description="Low complexity" evidence="9">
    <location>
        <begin position="1007"/>
        <end position="1027"/>
    </location>
</feature>
<feature type="compositionally biased region" description="Basic and acidic residues" evidence="9">
    <location>
        <begin position="676"/>
        <end position="694"/>
    </location>
</feature>
<evidence type="ECO:0000256" key="8">
    <source>
        <dbReference type="PROSITE-ProRule" id="PRU00452"/>
    </source>
</evidence>
<evidence type="ECO:0000256" key="9">
    <source>
        <dbReference type="SAM" id="MobiDB-lite"/>
    </source>
</evidence>
<feature type="domain" description="PINIT" evidence="11">
    <location>
        <begin position="134"/>
        <end position="284"/>
    </location>
</feature>
<evidence type="ECO:0000256" key="5">
    <source>
        <dbReference type="ARBA" id="ARBA00022771"/>
    </source>
</evidence>